<comment type="caution">
    <text evidence="1">The sequence shown here is derived from an EMBL/GenBank/DDBJ whole genome shotgun (WGS) entry which is preliminary data.</text>
</comment>
<proteinExistence type="predicted"/>
<dbReference type="Proteomes" id="UP001205035">
    <property type="component" value="Unassembled WGS sequence"/>
</dbReference>
<name>A0AAJ1FCQ7_9BACT</name>
<dbReference type="RefSeq" id="WP_174760556.1">
    <property type="nucleotide sequence ID" value="NZ_DAWDUM010000003.1"/>
</dbReference>
<organism evidence="1 2">
    <name type="scientific">Alistipes onderdonkii</name>
    <dbReference type="NCBI Taxonomy" id="328813"/>
    <lineage>
        <taxon>Bacteria</taxon>
        <taxon>Pseudomonadati</taxon>
        <taxon>Bacteroidota</taxon>
        <taxon>Bacteroidia</taxon>
        <taxon>Bacteroidales</taxon>
        <taxon>Rikenellaceae</taxon>
        <taxon>Alistipes</taxon>
    </lineage>
</organism>
<protein>
    <submittedName>
        <fullName evidence="1">Uncharacterized protein</fullName>
    </submittedName>
</protein>
<sequence length="83" mass="9395">MDVRHLMLDIFSLDIFTFVTYPIIRPLIGELAADRADFITQCKRENIATLMRRLGKHPVSGSTTDPPDCRIYLSNACRTLTAP</sequence>
<evidence type="ECO:0000313" key="2">
    <source>
        <dbReference type="Proteomes" id="UP001205035"/>
    </source>
</evidence>
<dbReference type="EMBL" id="JANGBQ010000002">
    <property type="protein sequence ID" value="MCQ5081527.1"/>
    <property type="molecule type" value="Genomic_DNA"/>
</dbReference>
<dbReference type="GeneID" id="59809880"/>
<evidence type="ECO:0000313" key="1">
    <source>
        <dbReference type="EMBL" id="MCQ5081527.1"/>
    </source>
</evidence>
<reference evidence="1" key="1">
    <citation type="submission" date="2022-06" db="EMBL/GenBank/DDBJ databases">
        <title>Isolation of gut microbiota from human fecal samples.</title>
        <authorList>
            <person name="Pamer E.G."/>
            <person name="Barat B."/>
            <person name="Waligurski E."/>
            <person name="Medina S."/>
            <person name="Paddock L."/>
            <person name="Mostad J."/>
        </authorList>
    </citation>
    <scope>NUCLEOTIDE SEQUENCE</scope>
    <source>
        <strain evidence="1">DFI.6.22</strain>
    </source>
</reference>
<dbReference type="AlphaFoldDB" id="A0AAJ1FCQ7"/>
<accession>A0AAJ1FCQ7</accession>
<gene>
    <name evidence="1" type="ORF">NE651_01295</name>
</gene>